<name>A0ABQ8LRS5_LABRO</name>
<dbReference type="Proteomes" id="UP000830375">
    <property type="component" value="Unassembled WGS sequence"/>
</dbReference>
<sequence>METENSLFLSPPKERKKNALERDEKTSYRSVQRILIWFVNEAALQRRRVAGKRVLCCKKLMCAVDVLVSGVSQCHYDIIIIITGSPRVDFPVSSARQLDILHDAINHTGLLRKTLVQRGRGDCVLVREAPSSSSSSR</sequence>
<evidence type="ECO:0000313" key="2">
    <source>
        <dbReference type="Proteomes" id="UP000830375"/>
    </source>
</evidence>
<keyword evidence="2" id="KW-1185">Reference proteome</keyword>
<dbReference type="EMBL" id="JACTAM010000018">
    <property type="protein sequence ID" value="KAI2653346.1"/>
    <property type="molecule type" value="Genomic_DNA"/>
</dbReference>
<reference evidence="1 2" key="1">
    <citation type="submission" date="2022-01" db="EMBL/GenBank/DDBJ databases">
        <title>A high-quality chromosome-level genome assembly of rohu carp, Labeo rohita.</title>
        <authorList>
            <person name="Arick M.A. II"/>
            <person name="Hsu C.-Y."/>
            <person name="Magbanua Z."/>
            <person name="Pechanova O."/>
            <person name="Grover C."/>
            <person name="Miller E."/>
            <person name="Thrash A."/>
            <person name="Ezzel L."/>
            <person name="Alam S."/>
            <person name="Benzie J."/>
            <person name="Hamilton M."/>
            <person name="Karsi A."/>
            <person name="Lawrence M.L."/>
            <person name="Peterson D.G."/>
        </authorList>
    </citation>
    <scope>NUCLEOTIDE SEQUENCE [LARGE SCALE GENOMIC DNA]</scope>
    <source>
        <strain evidence="2">BAU-BD-2019</strain>
        <tissue evidence="1">Blood</tissue>
    </source>
</reference>
<gene>
    <name evidence="1" type="ORF">H4Q32_013582</name>
</gene>
<evidence type="ECO:0000313" key="1">
    <source>
        <dbReference type="EMBL" id="KAI2653346.1"/>
    </source>
</evidence>
<proteinExistence type="predicted"/>
<accession>A0ABQ8LRS5</accession>
<protein>
    <submittedName>
        <fullName evidence="1">3-oxoacyl-[acyl-carrier-protein] synthase 3</fullName>
    </submittedName>
</protein>
<comment type="caution">
    <text evidence="1">The sequence shown here is derived from an EMBL/GenBank/DDBJ whole genome shotgun (WGS) entry which is preliminary data.</text>
</comment>
<organism evidence="1 2">
    <name type="scientific">Labeo rohita</name>
    <name type="common">Indian major carp</name>
    <name type="synonym">Cyprinus rohita</name>
    <dbReference type="NCBI Taxonomy" id="84645"/>
    <lineage>
        <taxon>Eukaryota</taxon>
        <taxon>Metazoa</taxon>
        <taxon>Chordata</taxon>
        <taxon>Craniata</taxon>
        <taxon>Vertebrata</taxon>
        <taxon>Euteleostomi</taxon>
        <taxon>Actinopterygii</taxon>
        <taxon>Neopterygii</taxon>
        <taxon>Teleostei</taxon>
        <taxon>Ostariophysi</taxon>
        <taxon>Cypriniformes</taxon>
        <taxon>Cyprinidae</taxon>
        <taxon>Labeoninae</taxon>
        <taxon>Labeonini</taxon>
        <taxon>Labeo</taxon>
    </lineage>
</organism>